<keyword evidence="1" id="KW-0472">Membrane</keyword>
<feature type="transmembrane region" description="Helical" evidence="1">
    <location>
        <begin position="209"/>
        <end position="230"/>
    </location>
</feature>
<sequence>MRNFFSLINNEQIKLYSRFSTWSMYIILAGIILASGLITFFFSDGLEEYGDNWREELQAKNEEYLEMQAEDEVFGDLYAYDIAKNEYYLENDIKPLSYDAWQFALENAGLTMLVSLFTIIVAASIVSSEFKWGTIKLLLIRPISRGKILWTKYVNVLIFSISMLIFSFLINLIIGAILFGINGLSPNIVIEGANGFEQVSVVSEILTKYGLNMVNLIIMATFAFMISTLFRNNSMAIGLAIFLMFAGDIIVSFLSKYDWAKFILFANTNLNQYMGNQSPVIDGMTLGFSITVLVVYYIIFLLVSWLSFTRRDVAGH</sequence>
<keyword evidence="1" id="KW-0812">Transmembrane</keyword>
<dbReference type="Proteomes" id="UP000245624">
    <property type="component" value="Unassembled WGS sequence"/>
</dbReference>
<name>A0A317KWY2_9BACI</name>
<keyword evidence="3" id="KW-1185">Reference proteome</keyword>
<feature type="transmembrane region" description="Helical" evidence="1">
    <location>
        <begin position="153"/>
        <end position="181"/>
    </location>
</feature>
<dbReference type="PANTHER" id="PTHR37305">
    <property type="entry name" value="INTEGRAL MEMBRANE PROTEIN-RELATED"/>
    <property type="match status" value="1"/>
</dbReference>
<organism evidence="2 3">
    <name type="scientific">Gracilibacillus dipsosauri</name>
    <dbReference type="NCBI Taxonomy" id="178340"/>
    <lineage>
        <taxon>Bacteria</taxon>
        <taxon>Bacillati</taxon>
        <taxon>Bacillota</taxon>
        <taxon>Bacilli</taxon>
        <taxon>Bacillales</taxon>
        <taxon>Bacillaceae</taxon>
        <taxon>Gracilibacillus</taxon>
    </lineage>
</organism>
<proteinExistence type="predicted"/>
<feature type="transmembrane region" description="Helical" evidence="1">
    <location>
        <begin position="21"/>
        <end position="42"/>
    </location>
</feature>
<dbReference type="PANTHER" id="PTHR37305:SF1">
    <property type="entry name" value="MEMBRANE PROTEIN"/>
    <property type="match status" value="1"/>
</dbReference>
<evidence type="ECO:0000256" key="1">
    <source>
        <dbReference type="SAM" id="Phobius"/>
    </source>
</evidence>
<feature type="transmembrane region" description="Helical" evidence="1">
    <location>
        <begin position="286"/>
        <end position="308"/>
    </location>
</feature>
<evidence type="ECO:0000313" key="3">
    <source>
        <dbReference type="Proteomes" id="UP000245624"/>
    </source>
</evidence>
<reference evidence="2 3" key="1">
    <citation type="submission" date="2018-05" db="EMBL/GenBank/DDBJ databases">
        <title>Genomic analysis of Gracilibacillus dipsosauri DD1 reveals novel features of a salt-tolerant amylase.</title>
        <authorList>
            <person name="Deutch C.E."/>
            <person name="Yang S."/>
        </authorList>
    </citation>
    <scope>NUCLEOTIDE SEQUENCE [LARGE SCALE GENOMIC DNA]</scope>
    <source>
        <strain evidence="2 3">DD1</strain>
    </source>
</reference>
<dbReference type="RefSeq" id="WP_109984803.1">
    <property type="nucleotide sequence ID" value="NZ_QGTD01000011.1"/>
</dbReference>
<accession>A0A317KWY2</accession>
<dbReference type="EMBL" id="QGTD01000011">
    <property type="protein sequence ID" value="PWU68022.1"/>
    <property type="molecule type" value="Genomic_DNA"/>
</dbReference>
<feature type="transmembrane region" description="Helical" evidence="1">
    <location>
        <begin position="108"/>
        <end position="132"/>
    </location>
</feature>
<feature type="transmembrane region" description="Helical" evidence="1">
    <location>
        <begin position="237"/>
        <end position="255"/>
    </location>
</feature>
<dbReference type="Pfam" id="PF12679">
    <property type="entry name" value="ABC2_membrane_2"/>
    <property type="match status" value="1"/>
</dbReference>
<dbReference type="GO" id="GO:0005886">
    <property type="term" value="C:plasma membrane"/>
    <property type="evidence" value="ECO:0007669"/>
    <property type="project" value="UniProtKB-SubCell"/>
</dbReference>
<dbReference type="OrthoDB" id="8613028at2"/>
<evidence type="ECO:0000313" key="2">
    <source>
        <dbReference type="EMBL" id="PWU68022.1"/>
    </source>
</evidence>
<gene>
    <name evidence="2" type="ORF">DLJ74_13070</name>
</gene>
<dbReference type="GO" id="GO:0140359">
    <property type="term" value="F:ABC-type transporter activity"/>
    <property type="evidence" value="ECO:0007669"/>
    <property type="project" value="InterPro"/>
</dbReference>
<keyword evidence="1" id="KW-1133">Transmembrane helix</keyword>
<dbReference type="AlphaFoldDB" id="A0A317KWY2"/>
<comment type="caution">
    <text evidence="2">The sequence shown here is derived from an EMBL/GenBank/DDBJ whole genome shotgun (WGS) entry which is preliminary data.</text>
</comment>
<protein>
    <submittedName>
        <fullName evidence="2">ABC transporter permease</fullName>
    </submittedName>
</protein>